<gene>
    <name evidence="6" type="ORF">NB231_06835</name>
</gene>
<name>A4BVA1_9GAMM</name>
<evidence type="ECO:0000313" key="6">
    <source>
        <dbReference type="EMBL" id="EAR20368.1"/>
    </source>
</evidence>
<dbReference type="GO" id="GO:0005384">
    <property type="term" value="F:manganese ion transmembrane transporter activity"/>
    <property type="evidence" value="ECO:0007669"/>
    <property type="project" value="InterPro"/>
</dbReference>
<organism evidence="6 7">
    <name type="scientific">Nitrococcus mobilis Nb-231</name>
    <dbReference type="NCBI Taxonomy" id="314278"/>
    <lineage>
        <taxon>Bacteria</taxon>
        <taxon>Pseudomonadati</taxon>
        <taxon>Pseudomonadota</taxon>
        <taxon>Gammaproteobacteria</taxon>
        <taxon>Chromatiales</taxon>
        <taxon>Ectothiorhodospiraceae</taxon>
        <taxon>Nitrococcus</taxon>
    </lineage>
</organism>
<comment type="caution">
    <text evidence="6">The sequence shown here is derived from an EMBL/GenBank/DDBJ whole genome shotgun (WGS) entry which is preliminary data.</text>
</comment>
<evidence type="ECO:0000256" key="4">
    <source>
        <dbReference type="ARBA" id="ARBA00023136"/>
    </source>
</evidence>
<reference evidence="6 7" key="1">
    <citation type="submission" date="2006-02" db="EMBL/GenBank/DDBJ databases">
        <authorList>
            <person name="Waterbury J."/>
            <person name="Ferriera S."/>
            <person name="Johnson J."/>
            <person name="Kravitz S."/>
            <person name="Halpern A."/>
            <person name="Remington K."/>
            <person name="Beeson K."/>
            <person name="Tran B."/>
            <person name="Rogers Y.-H."/>
            <person name="Friedman R."/>
            <person name="Venter J.C."/>
        </authorList>
    </citation>
    <scope>NUCLEOTIDE SEQUENCE [LARGE SCALE GENOMIC DNA]</scope>
    <source>
        <strain evidence="6 7">Nb-231</strain>
    </source>
</reference>
<sequence length="257" mass="27592">MNEHPTTRNLQAEHQPAAIRRRLQDQQHPSYIGDAVLGGIDGGVTTFAIVAGAAGGGFSAMVVVILGFANLFADGFSMAVSNYQSAKSQRQMVEKIRRIEQQHIRLVPDGEREEIRQIYRGKGFAGATLEAIVDTIASDEELWVNTMLTEEHGMQLRMPSPLRAALVTFFAFLAIGLIPLTPYIAFPYLVSELSSSALFPLSAAATGVAFLLIGCIKGHYLERAALRGGLETLIMGGAAALLAYVVGAWLRASFGAA</sequence>
<evidence type="ECO:0000313" key="7">
    <source>
        <dbReference type="Proteomes" id="UP000003374"/>
    </source>
</evidence>
<dbReference type="GO" id="GO:0012505">
    <property type="term" value="C:endomembrane system"/>
    <property type="evidence" value="ECO:0007669"/>
    <property type="project" value="UniProtKB-SubCell"/>
</dbReference>
<dbReference type="PANTHER" id="PTHR31851">
    <property type="entry name" value="FE(2+)/MN(2+) TRANSPORTER PCL1"/>
    <property type="match status" value="1"/>
</dbReference>
<evidence type="ECO:0000256" key="1">
    <source>
        <dbReference type="ARBA" id="ARBA00004127"/>
    </source>
</evidence>
<feature type="transmembrane region" description="Helical" evidence="5">
    <location>
        <begin position="228"/>
        <end position="250"/>
    </location>
</feature>
<evidence type="ECO:0000256" key="2">
    <source>
        <dbReference type="ARBA" id="ARBA00022692"/>
    </source>
</evidence>
<dbReference type="Pfam" id="PF01988">
    <property type="entry name" value="VIT1"/>
    <property type="match status" value="1"/>
</dbReference>
<dbReference type="EMBL" id="AAOF01000024">
    <property type="protein sequence ID" value="EAR20368.1"/>
    <property type="molecule type" value="Genomic_DNA"/>
</dbReference>
<dbReference type="STRING" id="314278.NB231_06835"/>
<evidence type="ECO:0000256" key="5">
    <source>
        <dbReference type="SAM" id="Phobius"/>
    </source>
</evidence>
<dbReference type="OrthoDB" id="5506246at2"/>
<keyword evidence="2 5" id="KW-0812">Transmembrane</keyword>
<dbReference type="Proteomes" id="UP000003374">
    <property type="component" value="Unassembled WGS sequence"/>
</dbReference>
<keyword evidence="7" id="KW-1185">Reference proteome</keyword>
<dbReference type="HOGENOM" id="CLU_038957_2_0_6"/>
<feature type="transmembrane region" description="Helical" evidence="5">
    <location>
        <begin position="164"/>
        <end position="185"/>
    </location>
</feature>
<proteinExistence type="predicted"/>
<feature type="transmembrane region" description="Helical" evidence="5">
    <location>
        <begin position="197"/>
        <end position="216"/>
    </location>
</feature>
<accession>A4BVA1</accession>
<dbReference type="InterPro" id="IPR008217">
    <property type="entry name" value="Ccc1_fam"/>
</dbReference>
<dbReference type="eggNOG" id="COG1814">
    <property type="taxonomic scope" value="Bacteria"/>
</dbReference>
<keyword evidence="4 5" id="KW-0472">Membrane</keyword>
<feature type="transmembrane region" description="Helical" evidence="5">
    <location>
        <begin position="47"/>
        <end position="73"/>
    </location>
</feature>
<dbReference type="AlphaFoldDB" id="A4BVA1"/>
<comment type="subcellular location">
    <subcellularLocation>
        <location evidence="1">Endomembrane system</location>
        <topology evidence="1">Multi-pass membrane protein</topology>
    </subcellularLocation>
</comment>
<keyword evidence="3 5" id="KW-1133">Transmembrane helix</keyword>
<dbReference type="GO" id="GO:0030026">
    <property type="term" value="P:intracellular manganese ion homeostasis"/>
    <property type="evidence" value="ECO:0007669"/>
    <property type="project" value="InterPro"/>
</dbReference>
<protein>
    <submittedName>
        <fullName evidence="6">Integral membrane protein</fullName>
    </submittedName>
</protein>
<evidence type="ECO:0000256" key="3">
    <source>
        <dbReference type="ARBA" id="ARBA00022989"/>
    </source>
</evidence>